<protein>
    <recommendedName>
        <fullName evidence="11">Carboxypeptidase</fullName>
    </recommendedName>
</protein>
<sequence>MLYLTLSLVFSYVNLVHCQLSDLHKNVQIDYKPVAICEETPGVASFSGYLRLPPGTLEEVGLDQSYPMNIHFWYFQNRERREDAPLTVNLGGGPGASTLMQLFREHGPCKVNADSSTTRLNQWSWNSESDMLYLDQSVQTGFSYDSLEEGTQSAFGEVLLDVNSKSAKSSSMPGSRRGLFSSNNPKRTTNSTQGVAQSTWLYMQLWLAMFEERQSSNPTINIWSASYGGHYAPPLVKYTLEQNERLKSGALSLDMYQEIHIGSVGLTNACLDAPVQLPHYAEMARANTYNLSLITQAEYESVQQHLTKPHGCLEKIAACRAAAPAQADDFGQNATANAICHEANSYCGKHIASMLSTSGISAFDIGYPDDVLPYPLMDTYFGYLNQPHIQEALGVSLNFSANSPVVARAFSMSGDNVKGGSLEAIGSILDSGISVTLMYGDRDFACNWLGGKALSQAIHWSKAQSFQKAGIQDLIIPLYPKAAQVQQGGGLSFIRVYSAGHSVGMQQPQIAQTIYNRAITGLDIATGSILADASYATFHEYPSWEWEDERPPVAENNSCYTLNLGLCSKSQRQMFLDGSGLVQDFFLIADGAGECIPNPVRPCVGNKGPPAWDQRAQVEKPKEKFNLGFIILVSATALGYVTCVGILGLLWVKSHKDQYSSL</sequence>
<dbReference type="EMBL" id="MDDG01000013">
    <property type="protein sequence ID" value="OQE35401.1"/>
    <property type="molecule type" value="Genomic_DNA"/>
</dbReference>
<comment type="caution">
    <text evidence="9">The sequence shown here is derived from an EMBL/GenBank/DDBJ whole genome shotgun (WGS) entry which is preliminary data.</text>
</comment>
<proteinExistence type="inferred from homology"/>
<feature type="compositionally biased region" description="Polar residues" evidence="6">
    <location>
        <begin position="180"/>
        <end position="191"/>
    </location>
</feature>
<dbReference type="STRING" id="36646.A0A1V6UA88"/>
<dbReference type="Pfam" id="PF00450">
    <property type="entry name" value="Peptidase_S10"/>
    <property type="match status" value="1"/>
</dbReference>
<dbReference type="AlphaFoldDB" id="A0A1V6UA88"/>
<dbReference type="GO" id="GO:0004185">
    <property type="term" value="F:serine-type carboxypeptidase activity"/>
    <property type="evidence" value="ECO:0007669"/>
    <property type="project" value="InterPro"/>
</dbReference>
<keyword evidence="5" id="KW-0325">Glycoprotein</keyword>
<dbReference type="InterPro" id="IPR029058">
    <property type="entry name" value="AB_hydrolase_fold"/>
</dbReference>
<name>A0A1V6UA88_9EURO</name>
<dbReference type="PANTHER" id="PTHR11802">
    <property type="entry name" value="SERINE PROTEASE FAMILY S10 SERINE CARBOXYPEPTIDASE"/>
    <property type="match status" value="1"/>
</dbReference>
<feature type="transmembrane region" description="Helical" evidence="7">
    <location>
        <begin position="627"/>
        <end position="652"/>
    </location>
</feature>
<evidence type="ECO:0000256" key="8">
    <source>
        <dbReference type="SAM" id="SignalP"/>
    </source>
</evidence>
<comment type="similarity">
    <text evidence="1">Belongs to the peptidase S10 family.</text>
</comment>
<dbReference type="GO" id="GO:0000324">
    <property type="term" value="C:fungal-type vacuole"/>
    <property type="evidence" value="ECO:0007669"/>
    <property type="project" value="TreeGrafter"/>
</dbReference>
<dbReference type="GO" id="GO:0006508">
    <property type="term" value="P:proteolysis"/>
    <property type="evidence" value="ECO:0007669"/>
    <property type="project" value="UniProtKB-KW"/>
</dbReference>
<feature type="chain" id="PRO_5012754298" description="Carboxypeptidase" evidence="8">
    <location>
        <begin position="19"/>
        <end position="662"/>
    </location>
</feature>
<gene>
    <name evidence="9" type="ORF">PENCOP_c013G02495</name>
</gene>
<dbReference type="SUPFAM" id="SSF53474">
    <property type="entry name" value="alpha/beta-Hydrolases"/>
    <property type="match status" value="1"/>
</dbReference>
<keyword evidence="7" id="KW-1133">Transmembrane helix</keyword>
<keyword evidence="3" id="KW-0645">Protease</keyword>
<evidence type="ECO:0000313" key="10">
    <source>
        <dbReference type="Proteomes" id="UP000191500"/>
    </source>
</evidence>
<keyword evidence="10" id="KW-1185">Reference proteome</keyword>
<feature type="region of interest" description="Disordered" evidence="6">
    <location>
        <begin position="166"/>
        <end position="191"/>
    </location>
</feature>
<dbReference type="PANTHER" id="PTHR11802:SF64">
    <property type="entry name" value="CARBOXYPEPTIDASE"/>
    <property type="match status" value="1"/>
</dbReference>
<evidence type="ECO:0008006" key="11">
    <source>
        <dbReference type="Google" id="ProtNLM"/>
    </source>
</evidence>
<dbReference type="Gene3D" id="3.40.50.1820">
    <property type="entry name" value="alpha/beta hydrolase"/>
    <property type="match status" value="1"/>
</dbReference>
<organism evidence="9 10">
    <name type="scientific">Penicillium coprophilum</name>
    <dbReference type="NCBI Taxonomy" id="36646"/>
    <lineage>
        <taxon>Eukaryota</taxon>
        <taxon>Fungi</taxon>
        <taxon>Dikarya</taxon>
        <taxon>Ascomycota</taxon>
        <taxon>Pezizomycotina</taxon>
        <taxon>Eurotiomycetes</taxon>
        <taxon>Eurotiomycetidae</taxon>
        <taxon>Eurotiales</taxon>
        <taxon>Aspergillaceae</taxon>
        <taxon>Penicillium</taxon>
    </lineage>
</organism>
<feature type="signal peptide" evidence="8">
    <location>
        <begin position="1"/>
        <end position="18"/>
    </location>
</feature>
<dbReference type="GO" id="GO:0072330">
    <property type="term" value="P:monocarboxylic acid biosynthetic process"/>
    <property type="evidence" value="ECO:0007669"/>
    <property type="project" value="UniProtKB-ARBA"/>
</dbReference>
<dbReference type="InterPro" id="IPR001563">
    <property type="entry name" value="Peptidase_S10"/>
</dbReference>
<keyword evidence="4" id="KW-0378">Hydrolase</keyword>
<accession>A0A1V6UA88</accession>
<keyword evidence="7" id="KW-0472">Membrane</keyword>
<keyword evidence="2" id="KW-0121">Carboxypeptidase</keyword>
<reference evidence="10" key="1">
    <citation type="journal article" date="2017" name="Nat. Microbiol.">
        <title>Global analysis of biosynthetic gene clusters reveals vast potential of secondary metabolite production in Penicillium species.</title>
        <authorList>
            <person name="Nielsen J.C."/>
            <person name="Grijseels S."/>
            <person name="Prigent S."/>
            <person name="Ji B."/>
            <person name="Dainat J."/>
            <person name="Nielsen K.F."/>
            <person name="Frisvad J.C."/>
            <person name="Workman M."/>
            <person name="Nielsen J."/>
        </authorList>
    </citation>
    <scope>NUCLEOTIDE SEQUENCE [LARGE SCALE GENOMIC DNA]</scope>
    <source>
        <strain evidence="10">IBT 31321</strain>
    </source>
</reference>
<evidence type="ECO:0000256" key="3">
    <source>
        <dbReference type="ARBA" id="ARBA00022670"/>
    </source>
</evidence>
<dbReference type="GO" id="GO:0017000">
    <property type="term" value="P:antibiotic biosynthetic process"/>
    <property type="evidence" value="ECO:0007669"/>
    <property type="project" value="UniProtKB-ARBA"/>
</dbReference>
<evidence type="ECO:0000256" key="2">
    <source>
        <dbReference type="ARBA" id="ARBA00022645"/>
    </source>
</evidence>
<dbReference type="Proteomes" id="UP000191500">
    <property type="component" value="Unassembled WGS sequence"/>
</dbReference>
<evidence type="ECO:0000256" key="5">
    <source>
        <dbReference type="ARBA" id="ARBA00023180"/>
    </source>
</evidence>
<keyword evidence="8" id="KW-0732">Signal</keyword>
<evidence type="ECO:0000256" key="4">
    <source>
        <dbReference type="ARBA" id="ARBA00022801"/>
    </source>
</evidence>
<evidence type="ECO:0000256" key="1">
    <source>
        <dbReference type="ARBA" id="ARBA00009431"/>
    </source>
</evidence>
<keyword evidence="7" id="KW-0812">Transmembrane</keyword>
<dbReference type="PRINTS" id="PR00724">
    <property type="entry name" value="CRBOXYPTASEC"/>
</dbReference>
<evidence type="ECO:0000256" key="7">
    <source>
        <dbReference type="SAM" id="Phobius"/>
    </source>
</evidence>
<evidence type="ECO:0000313" key="9">
    <source>
        <dbReference type="EMBL" id="OQE35401.1"/>
    </source>
</evidence>
<evidence type="ECO:0000256" key="6">
    <source>
        <dbReference type="SAM" id="MobiDB-lite"/>
    </source>
</evidence>